<proteinExistence type="inferred from homology"/>
<evidence type="ECO:0000313" key="8">
    <source>
        <dbReference type="Proteomes" id="UP000322214"/>
    </source>
</evidence>
<dbReference type="InterPro" id="IPR050168">
    <property type="entry name" value="AAA_ATPase_domain"/>
</dbReference>
<dbReference type="GO" id="GO:0016887">
    <property type="term" value="F:ATP hydrolysis activity"/>
    <property type="evidence" value="ECO:0007669"/>
    <property type="project" value="InterPro"/>
</dbReference>
<dbReference type="STRING" id="980251.GCA_001642875_02427"/>
<dbReference type="Gene3D" id="1.10.8.60">
    <property type="match status" value="1"/>
</dbReference>
<evidence type="ECO:0000256" key="5">
    <source>
        <dbReference type="RuleBase" id="RU003651"/>
    </source>
</evidence>
<name>A0A5B9P6I6_9BACT</name>
<keyword evidence="3" id="KW-0175">Coiled coil</keyword>
<keyword evidence="8" id="KW-1185">Reference proteome</keyword>
<gene>
    <name evidence="7" type="primary">ftsH_1</name>
    <name evidence="7" type="ORF">MFFC18_03890</name>
</gene>
<dbReference type="Proteomes" id="UP000322214">
    <property type="component" value="Chromosome"/>
</dbReference>
<evidence type="ECO:0000256" key="4">
    <source>
        <dbReference type="PROSITE-ProRule" id="PRU00339"/>
    </source>
</evidence>
<dbReference type="InterPro" id="IPR019734">
    <property type="entry name" value="TPR_rpt"/>
</dbReference>
<dbReference type="SMART" id="SM00382">
    <property type="entry name" value="AAA"/>
    <property type="match status" value="1"/>
</dbReference>
<dbReference type="InterPro" id="IPR003959">
    <property type="entry name" value="ATPase_AAA_core"/>
</dbReference>
<dbReference type="PANTHER" id="PTHR23077:SF171">
    <property type="entry name" value="NUCLEAR VALOSIN-CONTAINING PROTEIN-LIKE"/>
    <property type="match status" value="1"/>
</dbReference>
<dbReference type="SUPFAM" id="SSF48452">
    <property type="entry name" value="TPR-like"/>
    <property type="match status" value="1"/>
</dbReference>
<protein>
    <submittedName>
        <fullName evidence="7">ATP-dependent zinc metalloprotease FtsH</fullName>
        <ecNumber evidence="7">3.4.24.-</ecNumber>
    </submittedName>
</protein>
<dbReference type="Pfam" id="PF14559">
    <property type="entry name" value="TPR_19"/>
    <property type="match status" value="1"/>
</dbReference>
<evidence type="ECO:0000256" key="1">
    <source>
        <dbReference type="ARBA" id="ARBA00022741"/>
    </source>
</evidence>
<dbReference type="PROSITE" id="PS50005">
    <property type="entry name" value="TPR"/>
    <property type="match status" value="2"/>
</dbReference>
<dbReference type="RefSeq" id="WP_075084848.1">
    <property type="nucleotide sequence ID" value="NZ_CP042912.1"/>
</dbReference>
<dbReference type="GO" id="GO:0006508">
    <property type="term" value="P:proteolysis"/>
    <property type="evidence" value="ECO:0007669"/>
    <property type="project" value="UniProtKB-KW"/>
</dbReference>
<reference evidence="7 8" key="1">
    <citation type="submission" date="2019-08" db="EMBL/GenBank/DDBJ databases">
        <title>Deep-cultivation of Planctomycetes and their phenomic and genomic characterization uncovers novel biology.</title>
        <authorList>
            <person name="Wiegand S."/>
            <person name="Jogler M."/>
            <person name="Boedeker C."/>
            <person name="Pinto D."/>
            <person name="Vollmers J."/>
            <person name="Rivas-Marin E."/>
            <person name="Kohn T."/>
            <person name="Peeters S.H."/>
            <person name="Heuer A."/>
            <person name="Rast P."/>
            <person name="Oberbeckmann S."/>
            <person name="Bunk B."/>
            <person name="Jeske O."/>
            <person name="Meyerdierks A."/>
            <person name="Storesund J.E."/>
            <person name="Kallscheuer N."/>
            <person name="Luecker S."/>
            <person name="Lage O.M."/>
            <person name="Pohl T."/>
            <person name="Merkel B.J."/>
            <person name="Hornburger P."/>
            <person name="Mueller R.-W."/>
            <person name="Bruemmer F."/>
            <person name="Labrenz M."/>
            <person name="Spormann A.M."/>
            <person name="Op den Camp H."/>
            <person name="Overmann J."/>
            <person name="Amann R."/>
            <person name="Jetten M.S.M."/>
            <person name="Mascher T."/>
            <person name="Medema M.H."/>
            <person name="Devos D.P."/>
            <person name="Kaster A.-K."/>
            <person name="Ovreas L."/>
            <person name="Rohde M."/>
            <person name="Galperin M.Y."/>
            <person name="Jogler C."/>
        </authorList>
    </citation>
    <scope>NUCLEOTIDE SEQUENCE [LARGE SCALE GENOMIC DNA]</scope>
    <source>
        <strain evidence="7 8">FC18</strain>
    </source>
</reference>
<dbReference type="InterPro" id="IPR003960">
    <property type="entry name" value="ATPase_AAA_CS"/>
</dbReference>
<evidence type="ECO:0000313" key="7">
    <source>
        <dbReference type="EMBL" id="QEG20540.1"/>
    </source>
</evidence>
<keyword evidence="7" id="KW-0482">Metalloprotease</keyword>
<dbReference type="SUPFAM" id="SSF52540">
    <property type="entry name" value="P-loop containing nucleoside triphosphate hydrolases"/>
    <property type="match status" value="1"/>
</dbReference>
<dbReference type="Gene3D" id="3.40.50.300">
    <property type="entry name" value="P-loop containing nucleotide triphosphate hydrolases"/>
    <property type="match status" value="1"/>
</dbReference>
<dbReference type="KEGG" id="mff:MFFC18_03890"/>
<comment type="similarity">
    <text evidence="5">Belongs to the AAA ATPase family.</text>
</comment>
<keyword evidence="7" id="KW-0645">Protease</keyword>
<evidence type="ECO:0000256" key="2">
    <source>
        <dbReference type="ARBA" id="ARBA00022840"/>
    </source>
</evidence>
<dbReference type="Gene3D" id="1.25.40.10">
    <property type="entry name" value="Tetratricopeptide repeat domain"/>
    <property type="match status" value="1"/>
</dbReference>
<keyword evidence="1 5" id="KW-0547">Nucleotide-binding</keyword>
<evidence type="ECO:0000259" key="6">
    <source>
        <dbReference type="SMART" id="SM00382"/>
    </source>
</evidence>
<dbReference type="PROSITE" id="PS00674">
    <property type="entry name" value="AAA"/>
    <property type="match status" value="1"/>
</dbReference>
<dbReference type="PANTHER" id="PTHR23077">
    <property type="entry name" value="AAA-FAMILY ATPASE"/>
    <property type="match status" value="1"/>
</dbReference>
<dbReference type="InterPro" id="IPR011990">
    <property type="entry name" value="TPR-like_helical_dom_sf"/>
</dbReference>
<feature type="repeat" description="TPR" evidence="4">
    <location>
        <begin position="90"/>
        <end position="123"/>
    </location>
</feature>
<dbReference type="FunFam" id="3.40.50.300:FF:001025">
    <property type="entry name" value="ATPase family, AAA domain-containing 2B"/>
    <property type="match status" value="1"/>
</dbReference>
<feature type="repeat" description="TPR" evidence="4">
    <location>
        <begin position="22"/>
        <end position="55"/>
    </location>
</feature>
<organism evidence="7 8">
    <name type="scientific">Mariniblastus fucicola</name>
    <dbReference type="NCBI Taxonomy" id="980251"/>
    <lineage>
        <taxon>Bacteria</taxon>
        <taxon>Pseudomonadati</taxon>
        <taxon>Planctomycetota</taxon>
        <taxon>Planctomycetia</taxon>
        <taxon>Pirellulales</taxon>
        <taxon>Pirellulaceae</taxon>
        <taxon>Mariniblastus</taxon>
    </lineage>
</organism>
<keyword evidence="4" id="KW-0802">TPR repeat</keyword>
<dbReference type="OrthoDB" id="9809379at2"/>
<dbReference type="AlphaFoldDB" id="A0A5B9P6I6"/>
<dbReference type="Pfam" id="PF00004">
    <property type="entry name" value="AAA"/>
    <property type="match status" value="1"/>
</dbReference>
<dbReference type="InterPro" id="IPR003593">
    <property type="entry name" value="AAA+_ATPase"/>
</dbReference>
<keyword evidence="7" id="KW-0378">Hydrolase</keyword>
<evidence type="ECO:0000256" key="3">
    <source>
        <dbReference type="ARBA" id="ARBA00023054"/>
    </source>
</evidence>
<keyword evidence="2 5" id="KW-0067">ATP-binding</keyword>
<dbReference type="InterPro" id="IPR027417">
    <property type="entry name" value="P-loop_NTPase"/>
</dbReference>
<dbReference type="EMBL" id="CP042912">
    <property type="protein sequence ID" value="QEG20540.1"/>
    <property type="molecule type" value="Genomic_DNA"/>
</dbReference>
<accession>A0A5B9P6I6</accession>
<dbReference type="EC" id="3.4.24.-" evidence="7"/>
<sequence length="452" mass="49569">MSDIDPAIEAIRQAVKLAPGNVELITHLCNVLMEHGKHEDAESEYRNALRQQPSSETLQLGLARCYYLQGKNSHAMSILETLESQDRMFPKAMVLHAKLLFRDGDVSSAVARYKDAIDRDPESEDADFASLLGIGNWNADSEEEIVDGRIRAGVSEEVDSLDTNIERPKLSFSDVGGMESVKEDIRLKIIYPLEHAEMYAAYGKKIGGGILLYGAPGCGKTHLARATAGEVKATFISVGISDVLDMWIGNSERNLAEIFDRARANAPCVLFFDEVDALGASRSDMRQSAGRHLINQFLSEMDGVDKSNDGLLIIGATNAPWHIDTAFRRPGRFDQVIFVPPPDAVAREEILKMQLAGKPQEAKLDLGKVATKLADFSGADLMAVVDRTVEAKLQDAIKSGRPSPISTKDLLATAKRATATTREWFATARNHALYSNQGGTYDDILSYLKIKT</sequence>
<feature type="domain" description="AAA+ ATPase" evidence="6">
    <location>
        <begin position="206"/>
        <end position="343"/>
    </location>
</feature>
<dbReference type="GO" id="GO:0008237">
    <property type="term" value="F:metallopeptidase activity"/>
    <property type="evidence" value="ECO:0007669"/>
    <property type="project" value="UniProtKB-KW"/>
</dbReference>
<dbReference type="GO" id="GO:0005524">
    <property type="term" value="F:ATP binding"/>
    <property type="evidence" value="ECO:0007669"/>
    <property type="project" value="UniProtKB-KW"/>
</dbReference>